<accession>A0A166S512</accession>
<sequence length="81" mass="9351">MLKDKYDITLKRVPMNIEDILNKLIGDKQANNKKGTVDVVWINEENFYTAKQAGILYGPFAEKLPNFNKYIDKNSIEVKSD</sequence>
<proteinExistence type="predicted"/>
<evidence type="ECO:0000313" key="1">
    <source>
        <dbReference type="EMBL" id="OAA91634.1"/>
    </source>
</evidence>
<name>A0A166S512_9CLOT</name>
<dbReference type="PANTHER" id="PTHR42779">
    <property type="entry name" value="PROTEIN YNJB"/>
    <property type="match status" value="1"/>
</dbReference>
<gene>
    <name evidence="1" type="ORF">WY13_00599</name>
</gene>
<protein>
    <submittedName>
        <fullName evidence="1">Uncharacterized protein</fullName>
    </submittedName>
</protein>
<dbReference type="Gene3D" id="3.40.190.10">
    <property type="entry name" value="Periplasmic binding protein-like II"/>
    <property type="match status" value="1"/>
</dbReference>
<organism evidence="1 2">
    <name type="scientific">Clostridium ljungdahlii</name>
    <dbReference type="NCBI Taxonomy" id="1538"/>
    <lineage>
        <taxon>Bacteria</taxon>
        <taxon>Bacillati</taxon>
        <taxon>Bacillota</taxon>
        <taxon>Clostridia</taxon>
        <taxon>Eubacteriales</taxon>
        <taxon>Clostridiaceae</taxon>
        <taxon>Clostridium</taxon>
    </lineage>
</organism>
<reference evidence="1 2" key="1">
    <citation type="journal article" date="2015" name="Biotechnol. Bioeng.">
        <title>Genome sequence and phenotypic characterization of Caulobacter segnis.</title>
        <authorList>
            <person name="Patel S."/>
            <person name="Fletcher B."/>
            <person name="Scott D.C."/>
            <person name="Ely B."/>
        </authorList>
    </citation>
    <scope>NUCLEOTIDE SEQUENCE [LARGE SCALE GENOMIC DNA]</scope>
    <source>
        <strain evidence="1 2">ERI-2</strain>
    </source>
</reference>
<dbReference type="RefSeq" id="WP_063554204.1">
    <property type="nucleotide sequence ID" value="NZ_LITT01000005.1"/>
</dbReference>
<dbReference type="SUPFAM" id="SSF53850">
    <property type="entry name" value="Periplasmic binding protein-like II"/>
    <property type="match status" value="1"/>
</dbReference>
<dbReference type="InterPro" id="IPR006059">
    <property type="entry name" value="SBP"/>
</dbReference>
<dbReference type="EMBL" id="LITT01000005">
    <property type="protein sequence ID" value="OAA91634.1"/>
    <property type="molecule type" value="Genomic_DNA"/>
</dbReference>
<dbReference type="Pfam" id="PF13416">
    <property type="entry name" value="SBP_bac_8"/>
    <property type="match status" value="1"/>
</dbReference>
<dbReference type="Proteomes" id="UP000077407">
    <property type="component" value="Unassembled WGS sequence"/>
</dbReference>
<dbReference type="AlphaFoldDB" id="A0A166S512"/>
<evidence type="ECO:0000313" key="2">
    <source>
        <dbReference type="Proteomes" id="UP000077407"/>
    </source>
</evidence>
<dbReference type="PANTHER" id="PTHR42779:SF1">
    <property type="entry name" value="PROTEIN YNJB"/>
    <property type="match status" value="1"/>
</dbReference>
<comment type="caution">
    <text evidence="1">The sequence shown here is derived from an EMBL/GenBank/DDBJ whole genome shotgun (WGS) entry which is preliminary data.</text>
</comment>
<dbReference type="PATRIC" id="fig|1538.10.peg.1097"/>